<dbReference type="EMBL" id="PECC01000027">
    <property type="protein sequence ID" value="TDZ51041.1"/>
    <property type="molecule type" value="Genomic_DNA"/>
</dbReference>
<evidence type="ECO:0000313" key="3">
    <source>
        <dbReference type="EMBL" id="TDZ51041.1"/>
    </source>
</evidence>
<dbReference type="Gene3D" id="3.30.530.20">
    <property type="match status" value="1"/>
</dbReference>
<accession>A0A4R8R4H3</accession>
<comment type="similarity">
    <text evidence="1">Belongs to the AHA1 family.</text>
</comment>
<dbReference type="Pfam" id="PF08327">
    <property type="entry name" value="AHSA1"/>
    <property type="match status" value="1"/>
</dbReference>
<sequence length="178" mass="19974">MKDNPTDLESAVPDDANDIATIVLDQFYPHPPERVWSVMACPDAMEEWLMDPIGFRPEVGTRFRFTSFPIPMADFSGALSCEVLAATPNAVLSIRWWDMKSAKNREWTVTWTLHEVPGGTMVTLRHEGFDPDDSASRVYRTLSERGWPGTMGRLGRCIDFARTGDDQPPHCLVTDVSA</sequence>
<reference evidence="3 4" key="1">
    <citation type="journal article" date="2019" name="Sci. Rep.">
        <title>Extended insight into the Mycobacterium chelonae-abscessus complex through whole genome sequencing of Mycobacterium salmoniphilum outbreak and Mycobacterium salmoniphilum-like strains.</title>
        <authorList>
            <person name="Behra P.R.K."/>
            <person name="Das S."/>
            <person name="Pettersson B.M.F."/>
            <person name="Shirreff L."/>
            <person name="DuCote T."/>
            <person name="Jacobsson K.G."/>
            <person name="Ennis D.G."/>
            <person name="Kirsebom L.A."/>
        </authorList>
    </citation>
    <scope>NUCLEOTIDE SEQUENCE [LARGE SCALE GENOMIC DNA]</scope>
    <source>
        <strain evidence="3 4">CCUG 63697</strain>
    </source>
</reference>
<name>A0A4R8R4H3_9MYCO</name>
<organism evidence="3 4">
    <name type="scientific">Mycobacteroides franklinii</name>
    <dbReference type="NCBI Taxonomy" id="948102"/>
    <lineage>
        <taxon>Bacteria</taxon>
        <taxon>Bacillati</taxon>
        <taxon>Actinomycetota</taxon>
        <taxon>Actinomycetes</taxon>
        <taxon>Mycobacteriales</taxon>
        <taxon>Mycobacteriaceae</taxon>
        <taxon>Mycobacteroides</taxon>
    </lineage>
</organism>
<keyword evidence="4" id="KW-1185">Reference proteome</keyword>
<dbReference type="AlphaFoldDB" id="A0A4R8R4H3"/>
<comment type="caution">
    <text evidence="3">The sequence shown here is derived from an EMBL/GenBank/DDBJ whole genome shotgun (WGS) entry which is preliminary data.</text>
</comment>
<dbReference type="CDD" id="cd07814">
    <property type="entry name" value="SRPBCC_CalC_Aha1-like"/>
    <property type="match status" value="1"/>
</dbReference>
<feature type="domain" description="Activator of Hsp90 ATPase homologue 1/2-like C-terminal" evidence="2">
    <location>
        <begin position="30"/>
        <end position="156"/>
    </location>
</feature>
<protein>
    <recommendedName>
        <fullName evidence="2">Activator of Hsp90 ATPase homologue 1/2-like C-terminal domain-containing protein</fullName>
    </recommendedName>
</protein>
<dbReference type="InterPro" id="IPR023393">
    <property type="entry name" value="START-like_dom_sf"/>
</dbReference>
<dbReference type="SUPFAM" id="SSF55961">
    <property type="entry name" value="Bet v1-like"/>
    <property type="match status" value="1"/>
</dbReference>
<dbReference type="InterPro" id="IPR013538">
    <property type="entry name" value="ASHA1/2-like_C"/>
</dbReference>
<evidence type="ECO:0000259" key="2">
    <source>
        <dbReference type="Pfam" id="PF08327"/>
    </source>
</evidence>
<dbReference type="RefSeq" id="WP_134049366.1">
    <property type="nucleotide sequence ID" value="NZ_PECB01000003.1"/>
</dbReference>
<dbReference type="Proteomes" id="UP000295165">
    <property type="component" value="Unassembled WGS sequence"/>
</dbReference>
<evidence type="ECO:0000256" key="1">
    <source>
        <dbReference type="ARBA" id="ARBA00006817"/>
    </source>
</evidence>
<gene>
    <name evidence="3" type="ORF">CCUG63697_02556</name>
</gene>
<evidence type="ECO:0000313" key="4">
    <source>
        <dbReference type="Proteomes" id="UP000295165"/>
    </source>
</evidence>
<proteinExistence type="inferred from homology"/>